<feature type="compositionally biased region" description="Gly residues" evidence="1">
    <location>
        <begin position="23"/>
        <end position="32"/>
    </location>
</feature>
<organism evidence="2 3">
    <name type="scientific">Riccia fluitans</name>
    <dbReference type="NCBI Taxonomy" id="41844"/>
    <lineage>
        <taxon>Eukaryota</taxon>
        <taxon>Viridiplantae</taxon>
        <taxon>Streptophyta</taxon>
        <taxon>Embryophyta</taxon>
        <taxon>Marchantiophyta</taxon>
        <taxon>Marchantiopsida</taxon>
        <taxon>Marchantiidae</taxon>
        <taxon>Marchantiales</taxon>
        <taxon>Ricciaceae</taxon>
        <taxon>Riccia</taxon>
    </lineage>
</organism>
<gene>
    <name evidence="2" type="ORF">R1flu_011570</name>
</gene>
<dbReference type="AlphaFoldDB" id="A0ABD1Z9A6"/>
<dbReference type="Proteomes" id="UP001605036">
    <property type="component" value="Unassembled WGS sequence"/>
</dbReference>
<keyword evidence="3" id="KW-1185">Reference proteome</keyword>
<accession>A0ABD1Z9A6</accession>
<comment type="caution">
    <text evidence="2">The sequence shown here is derived from an EMBL/GenBank/DDBJ whole genome shotgun (WGS) entry which is preliminary data.</text>
</comment>
<protein>
    <submittedName>
        <fullName evidence="2">Uncharacterized protein</fullName>
    </submittedName>
</protein>
<evidence type="ECO:0000313" key="2">
    <source>
        <dbReference type="EMBL" id="KAL2643983.1"/>
    </source>
</evidence>
<feature type="compositionally biased region" description="Basic and acidic residues" evidence="1">
    <location>
        <begin position="11"/>
        <end position="21"/>
    </location>
</feature>
<proteinExistence type="predicted"/>
<feature type="region of interest" description="Disordered" evidence="1">
    <location>
        <begin position="1"/>
        <end position="52"/>
    </location>
</feature>
<evidence type="ECO:0000256" key="1">
    <source>
        <dbReference type="SAM" id="MobiDB-lite"/>
    </source>
</evidence>
<evidence type="ECO:0000313" key="3">
    <source>
        <dbReference type="Proteomes" id="UP001605036"/>
    </source>
</evidence>
<reference evidence="2 3" key="1">
    <citation type="submission" date="2024-09" db="EMBL/GenBank/DDBJ databases">
        <title>Chromosome-scale assembly of Riccia fluitans.</title>
        <authorList>
            <person name="Paukszto L."/>
            <person name="Sawicki J."/>
            <person name="Karawczyk K."/>
            <person name="Piernik-Szablinska J."/>
            <person name="Szczecinska M."/>
            <person name="Mazdziarz M."/>
        </authorList>
    </citation>
    <scope>NUCLEOTIDE SEQUENCE [LARGE SCALE GENOMIC DNA]</scope>
    <source>
        <strain evidence="2">Rf_01</strain>
        <tissue evidence="2">Aerial parts of the thallus</tissue>
    </source>
</reference>
<sequence length="81" mass="9052">MTSPHGDDEENRIGDFVDRLGDNIGGDHGAVGGDAINNESKESPIPPTIRDDNGFPMEVAWAMPFNVKEWRDDFMRYNDAK</sequence>
<name>A0ABD1Z9A6_9MARC</name>
<dbReference type="EMBL" id="JBHFFA010000002">
    <property type="protein sequence ID" value="KAL2643983.1"/>
    <property type="molecule type" value="Genomic_DNA"/>
</dbReference>